<evidence type="ECO:0000313" key="2">
    <source>
        <dbReference type="Proteomes" id="UP001497382"/>
    </source>
</evidence>
<keyword evidence="2" id="KW-1185">Reference proteome</keyword>
<sequence>MPSYIDCSLCFGNWQNDARKAGSYSYNPKNLKTSFFPLHTSLSASYRSTFNRRP</sequence>
<dbReference type="Proteomes" id="UP001497382">
    <property type="component" value="Unassembled WGS sequence"/>
</dbReference>
<accession>A0AAV2B8T9</accession>
<reference evidence="1 2" key="1">
    <citation type="submission" date="2024-04" db="EMBL/GenBank/DDBJ databases">
        <authorList>
            <person name="Rising A."/>
            <person name="Reimegard J."/>
            <person name="Sonavane S."/>
            <person name="Akerstrom W."/>
            <person name="Nylinder S."/>
            <person name="Hedman E."/>
            <person name="Kallberg Y."/>
        </authorList>
    </citation>
    <scope>NUCLEOTIDE SEQUENCE [LARGE SCALE GENOMIC DNA]</scope>
</reference>
<gene>
    <name evidence="1" type="ORF">LARSCL_LOCUS17564</name>
</gene>
<name>A0AAV2B8T9_9ARAC</name>
<evidence type="ECO:0000313" key="1">
    <source>
        <dbReference type="EMBL" id="CAL1292266.1"/>
    </source>
</evidence>
<organism evidence="1 2">
    <name type="scientific">Larinioides sclopetarius</name>
    <dbReference type="NCBI Taxonomy" id="280406"/>
    <lineage>
        <taxon>Eukaryota</taxon>
        <taxon>Metazoa</taxon>
        <taxon>Ecdysozoa</taxon>
        <taxon>Arthropoda</taxon>
        <taxon>Chelicerata</taxon>
        <taxon>Arachnida</taxon>
        <taxon>Araneae</taxon>
        <taxon>Araneomorphae</taxon>
        <taxon>Entelegynae</taxon>
        <taxon>Araneoidea</taxon>
        <taxon>Araneidae</taxon>
        <taxon>Larinioides</taxon>
    </lineage>
</organism>
<protein>
    <submittedName>
        <fullName evidence="1">Uncharacterized protein</fullName>
    </submittedName>
</protein>
<dbReference type="EMBL" id="CAXIEN010000302">
    <property type="protein sequence ID" value="CAL1292266.1"/>
    <property type="molecule type" value="Genomic_DNA"/>
</dbReference>
<dbReference type="AlphaFoldDB" id="A0AAV2B8T9"/>
<proteinExistence type="predicted"/>
<comment type="caution">
    <text evidence="1">The sequence shown here is derived from an EMBL/GenBank/DDBJ whole genome shotgun (WGS) entry which is preliminary data.</text>
</comment>